<gene>
    <name evidence="1" type="primary">ga03470</name>
    <name evidence="1" type="ORF">PR202_ga03470</name>
</gene>
<name>A0AAV5BMF9_ELECO</name>
<keyword evidence="2" id="KW-1185">Reference proteome</keyword>
<accession>A0AAV5BMF9</accession>
<proteinExistence type="predicted"/>
<organism evidence="1 2">
    <name type="scientific">Eleusine coracana subsp. coracana</name>
    <dbReference type="NCBI Taxonomy" id="191504"/>
    <lineage>
        <taxon>Eukaryota</taxon>
        <taxon>Viridiplantae</taxon>
        <taxon>Streptophyta</taxon>
        <taxon>Embryophyta</taxon>
        <taxon>Tracheophyta</taxon>
        <taxon>Spermatophyta</taxon>
        <taxon>Magnoliopsida</taxon>
        <taxon>Liliopsida</taxon>
        <taxon>Poales</taxon>
        <taxon>Poaceae</taxon>
        <taxon>PACMAD clade</taxon>
        <taxon>Chloridoideae</taxon>
        <taxon>Cynodonteae</taxon>
        <taxon>Eleusininae</taxon>
        <taxon>Eleusine</taxon>
    </lineage>
</organism>
<protein>
    <submittedName>
        <fullName evidence="1">Uncharacterized protein</fullName>
    </submittedName>
</protein>
<dbReference type="EMBL" id="BQKI01000001">
    <property type="protein sequence ID" value="GJM87508.1"/>
    <property type="molecule type" value="Genomic_DNA"/>
</dbReference>
<reference evidence="1" key="1">
    <citation type="journal article" date="2018" name="DNA Res.">
        <title>Multiple hybrid de novo genome assembly of finger millet, an orphan allotetraploid crop.</title>
        <authorList>
            <person name="Hatakeyama M."/>
            <person name="Aluri S."/>
            <person name="Balachadran M.T."/>
            <person name="Sivarajan S.R."/>
            <person name="Patrignani A."/>
            <person name="Gruter S."/>
            <person name="Poveda L."/>
            <person name="Shimizu-Inatsugi R."/>
            <person name="Baeten J."/>
            <person name="Francoijs K.J."/>
            <person name="Nataraja K.N."/>
            <person name="Reddy Y.A.N."/>
            <person name="Phadnis S."/>
            <person name="Ravikumar R.L."/>
            <person name="Schlapbach R."/>
            <person name="Sreeman S.M."/>
            <person name="Shimizu K.K."/>
        </authorList>
    </citation>
    <scope>NUCLEOTIDE SEQUENCE</scope>
</reference>
<comment type="caution">
    <text evidence="1">The sequence shown here is derived from an EMBL/GenBank/DDBJ whole genome shotgun (WGS) entry which is preliminary data.</text>
</comment>
<reference evidence="1" key="2">
    <citation type="submission" date="2021-12" db="EMBL/GenBank/DDBJ databases">
        <title>Resequencing data analysis of finger millet.</title>
        <authorList>
            <person name="Hatakeyama M."/>
            <person name="Aluri S."/>
            <person name="Balachadran M.T."/>
            <person name="Sivarajan S.R."/>
            <person name="Poveda L."/>
            <person name="Shimizu-Inatsugi R."/>
            <person name="Schlapbach R."/>
            <person name="Sreeman S.M."/>
            <person name="Shimizu K.K."/>
        </authorList>
    </citation>
    <scope>NUCLEOTIDE SEQUENCE</scope>
</reference>
<dbReference type="AlphaFoldDB" id="A0AAV5BMF9"/>
<evidence type="ECO:0000313" key="2">
    <source>
        <dbReference type="Proteomes" id="UP001054889"/>
    </source>
</evidence>
<dbReference type="Proteomes" id="UP001054889">
    <property type="component" value="Unassembled WGS sequence"/>
</dbReference>
<evidence type="ECO:0000313" key="1">
    <source>
        <dbReference type="EMBL" id="GJM87508.1"/>
    </source>
</evidence>
<sequence>MVVMVILPDCFALGDLEQRDLGRHQPTKQEPEPELIAKGDNELGFPVQRSGVPVVVLSRRNVLHKLLLLL</sequence>